<name>A0ABV1J8Y9_9ACTN</name>
<dbReference type="Proteomes" id="UP001487305">
    <property type="component" value="Unassembled WGS sequence"/>
</dbReference>
<dbReference type="InterPro" id="IPR042070">
    <property type="entry name" value="PucR_C-HTH_sf"/>
</dbReference>
<evidence type="ECO:0000259" key="1">
    <source>
        <dbReference type="Pfam" id="PF13556"/>
    </source>
</evidence>
<accession>A0ABV1J8Y9</accession>
<evidence type="ECO:0000313" key="3">
    <source>
        <dbReference type="Proteomes" id="UP001487305"/>
    </source>
</evidence>
<dbReference type="EMBL" id="JBBNOP010000001">
    <property type="protein sequence ID" value="MEQ3361546.1"/>
    <property type="molecule type" value="Genomic_DNA"/>
</dbReference>
<feature type="domain" description="PucR C-terminal helix-turn-helix" evidence="1">
    <location>
        <begin position="495"/>
        <end position="540"/>
    </location>
</feature>
<dbReference type="RefSeq" id="WP_102375522.1">
    <property type="nucleotide sequence ID" value="NZ_DBFADM010000033.1"/>
</dbReference>
<evidence type="ECO:0000313" key="2">
    <source>
        <dbReference type="EMBL" id="MEQ3361546.1"/>
    </source>
</evidence>
<proteinExistence type="predicted"/>
<comment type="caution">
    <text evidence="2">The sequence shown here is derived from an EMBL/GenBank/DDBJ whole genome shotgun (WGS) entry which is preliminary data.</text>
</comment>
<organism evidence="2 3">
    <name type="scientific">Raoultibacter massiliensis</name>
    <dbReference type="NCBI Taxonomy" id="1852371"/>
    <lineage>
        <taxon>Bacteria</taxon>
        <taxon>Bacillati</taxon>
        <taxon>Actinomycetota</taxon>
        <taxon>Coriobacteriia</taxon>
        <taxon>Eggerthellales</taxon>
        <taxon>Eggerthellaceae</taxon>
        <taxon>Raoultibacter</taxon>
    </lineage>
</organism>
<dbReference type="Gene3D" id="1.10.10.2840">
    <property type="entry name" value="PucR C-terminal helix-turn-helix domain"/>
    <property type="match status" value="1"/>
</dbReference>
<keyword evidence="3" id="KW-1185">Reference proteome</keyword>
<gene>
    <name evidence="2" type="ORF">AAA083_01000</name>
</gene>
<sequence length="558" mass="64258">MGEKTYAGDEGEASFGFGINAALRLGDVSYNMLLEKLRPFEVLYSPESSSTRFSWYASVPSKMGYLDHRRGRKALFLCHEEVAGDLLDVYPGSYCVVLVDDDALPELLNRKNYRHRVIVIRQSKRFYFYDSMLQSLFVNDLIWENEMDRVVYNRGRLDRLISLSEEMLGNFICITDTGFNLIAYSRGIEPPQGGDGYRYLIENNCYSADLIHEIEDRVLAVAKKQNQLFLLEPNESHSYPVLHYPVFIDNAYLFHVAMVCKTGSIEYLQDIFMKFIRRVVSICNDFWKTTVNLEASWHRVLIGLIDGEPMTDEYVDAQLAKTAIPAARQFRLLLFRFSSHKSYQERSRIIEATKELNNGFVYPFMHKDDLLALLFSTSTNDAALSGAGVFGDVGELVFQPFGIAAGASQVFFNIEDIEYAHRQASVAYAMRVPLRNEYESLNGSPDVPCYAFEHVLKYYILTEGFDSDLVDFSFEHSILKRLAEEDRIAGTNIVQMVWVYLNSDRNATETSKLIHVHRNTVLYHIARLEKRFDISFESALLRSRMMLDFHRLLLENKL</sequence>
<reference evidence="2 3" key="1">
    <citation type="submission" date="2024-04" db="EMBL/GenBank/DDBJ databases">
        <title>Human intestinal bacterial collection.</title>
        <authorList>
            <person name="Pauvert C."/>
            <person name="Hitch T.C.A."/>
            <person name="Clavel T."/>
        </authorList>
    </citation>
    <scope>NUCLEOTIDE SEQUENCE [LARGE SCALE GENOMIC DNA]</scope>
    <source>
        <strain evidence="2 3">CLA-KB-H42</strain>
    </source>
</reference>
<protein>
    <submittedName>
        <fullName evidence="2">Helix-turn-helix domain-containing protein</fullName>
    </submittedName>
</protein>
<dbReference type="InterPro" id="IPR025736">
    <property type="entry name" value="PucR_C-HTH_dom"/>
</dbReference>
<dbReference type="Pfam" id="PF13556">
    <property type="entry name" value="HTH_30"/>
    <property type="match status" value="1"/>
</dbReference>